<dbReference type="GO" id="GO:0009675">
    <property type="term" value="F:high-affinity sulfate:proton symporter activity"/>
    <property type="evidence" value="ECO:0007669"/>
    <property type="project" value="TreeGrafter"/>
</dbReference>
<evidence type="ECO:0000256" key="7">
    <source>
        <dbReference type="ARBA" id="ARBA00022989"/>
    </source>
</evidence>
<dbReference type="AlphaFoldDB" id="A0A7X9S0Y0"/>
<organism evidence="11 12">
    <name type="scientific">Flammeovirga aprica JL-4</name>
    <dbReference type="NCBI Taxonomy" id="694437"/>
    <lineage>
        <taxon>Bacteria</taxon>
        <taxon>Pseudomonadati</taxon>
        <taxon>Bacteroidota</taxon>
        <taxon>Cytophagia</taxon>
        <taxon>Cytophagales</taxon>
        <taxon>Flammeovirgaceae</taxon>
        <taxon>Flammeovirga</taxon>
    </lineage>
</organism>
<evidence type="ECO:0000256" key="3">
    <source>
        <dbReference type="ARBA" id="ARBA00022475"/>
    </source>
</evidence>
<accession>A0A7X9S0Y0</accession>
<evidence type="ECO:0000256" key="6">
    <source>
        <dbReference type="ARBA" id="ARBA00022692"/>
    </source>
</evidence>
<keyword evidence="8" id="KW-0764">Sulfate transport</keyword>
<dbReference type="PANTHER" id="PTHR37468:SF1">
    <property type="entry name" value="SULFATE TRANSPORTER CYSZ"/>
    <property type="match status" value="1"/>
</dbReference>
<comment type="caution">
    <text evidence="11">The sequence shown here is derived from an EMBL/GenBank/DDBJ whole genome shotgun (WGS) entry which is preliminary data.</text>
</comment>
<reference evidence="11 12" key="1">
    <citation type="submission" date="2020-04" db="EMBL/GenBank/DDBJ databases">
        <title>Flammeovirga sp. SR4, a novel species isolated from seawater.</title>
        <authorList>
            <person name="Wang X."/>
        </authorList>
    </citation>
    <scope>NUCLEOTIDE SEQUENCE [LARGE SCALE GENOMIC DNA]</scope>
    <source>
        <strain evidence="11 12">ATCC 23126</strain>
    </source>
</reference>
<feature type="transmembrane region" description="Helical" evidence="10">
    <location>
        <begin position="87"/>
        <end position="111"/>
    </location>
</feature>
<dbReference type="PANTHER" id="PTHR37468">
    <property type="entry name" value="SULFATE TRANSPORTER CYSZ"/>
    <property type="match status" value="1"/>
</dbReference>
<keyword evidence="12" id="KW-1185">Reference proteome</keyword>
<keyword evidence="6 10" id="KW-0812">Transmembrane</keyword>
<dbReference type="GO" id="GO:0005886">
    <property type="term" value="C:plasma membrane"/>
    <property type="evidence" value="ECO:0007669"/>
    <property type="project" value="TreeGrafter"/>
</dbReference>
<keyword evidence="5" id="KW-0028">Amino-acid biosynthesis</keyword>
<evidence type="ECO:0000256" key="1">
    <source>
        <dbReference type="ARBA" id="ARBA00004141"/>
    </source>
</evidence>
<evidence type="ECO:0000256" key="4">
    <source>
        <dbReference type="ARBA" id="ARBA00022519"/>
    </source>
</evidence>
<proteinExistence type="predicted"/>
<keyword evidence="7 10" id="KW-1133">Transmembrane helix</keyword>
<evidence type="ECO:0000313" key="11">
    <source>
        <dbReference type="EMBL" id="NME72378.1"/>
    </source>
</evidence>
<comment type="subcellular location">
    <subcellularLocation>
        <location evidence="1">Membrane</location>
        <topology evidence="1">Multi-pass membrane protein</topology>
    </subcellularLocation>
</comment>
<evidence type="ECO:0000256" key="5">
    <source>
        <dbReference type="ARBA" id="ARBA00022605"/>
    </source>
</evidence>
<gene>
    <name evidence="11" type="ORF">HHU12_30735</name>
</gene>
<evidence type="ECO:0000256" key="8">
    <source>
        <dbReference type="ARBA" id="ARBA00023032"/>
    </source>
</evidence>
<keyword evidence="3" id="KW-1003">Cell membrane</keyword>
<dbReference type="InterPro" id="IPR050480">
    <property type="entry name" value="CysZ-like"/>
</dbReference>
<protein>
    <submittedName>
        <fullName evidence="11">EI24 domain-containing protein</fullName>
    </submittedName>
</protein>
<dbReference type="InterPro" id="IPR059112">
    <property type="entry name" value="CysZ/EI24"/>
</dbReference>
<dbReference type="GO" id="GO:0000103">
    <property type="term" value="P:sulfate assimilation"/>
    <property type="evidence" value="ECO:0007669"/>
    <property type="project" value="TreeGrafter"/>
</dbReference>
<feature type="transmembrane region" description="Helical" evidence="10">
    <location>
        <begin position="160"/>
        <end position="186"/>
    </location>
</feature>
<dbReference type="Pfam" id="PF07264">
    <property type="entry name" value="EI24"/>
    <property type="match status" value="1"/>
</dbReference>
<keyword evidence="4" id="KW-0997">Cell inner membrane</keyword>
<dbReference type="EMBL" id="JABANE010000156">
    <property type="protein sequence ID" value="NME72378.1"/>
    <property type="molecule type" value="Genomic_DNA"/>
</dbReference>
<evidence type="ECO:0000256" key="9">
    <source>
        <dbReference type="ARBA" id="ARBA00023136"/>
    </source>
</evidence>
<evidence type="ECO:0000256" key="10">
    <source>
        <dbReference type="SAM" id="Phobius"/>
    </source>
</evidence>
<evidence type="ECO:0000256" key="2">
    <source>
        <dbReference type="ARBA" id="ARBA00022448"/>
    </source>
</evidence>
<sequence>MKKYSSFRIYKTGFQQYLKAFNFIRKNNLMQYFWFISLFGFILSVVLLGGGLYTSHHIMEWVQTTDNFHSMVDAIPFVDTKSSETSLYWVLFIFIEIPVLITSLLLFGPLVNLLSFPILDRYTEKINIILFDRNAESNFDLGRLFQMAWSIILPNALKSIFFTLLLLPFTFIPFVGPVFLFISLVINSYYTGFDIVDNYFENWNVKVKDSKHFITQNKSIPISIGFGGSLLSLVPIIGGIFSPIISLTAGGLILKELDVYEDVHAI</sequence>
<evidence type="ECO:0000313" key="12">
    <source>
        <dbReference type="Proteomes" id="UP000576082"/>
    </source>
</evidence>
<keyword evidence="9 10" id="KW-0472">Membrane</keyword>
<dbReference type="Proteomes" id="UP000576082">
    <property type="component" value="Unassembled WGS sequence"/>
</dbReference>
<dbReference type="GO" id="GO:0019344">
    <property type="term" value="P:cysteine biosynthetic process"/>
    <property type="evidence" value="ECO:0007669"/>
    <property type="project" value="TreeGrafter"/>
</dbReference>
<name>A0A7X9S0Y0_9BACT</name>
<keyword evidence="2" id="KW-0813">Transport</keyword>
<feature type="transmembrane region" description="Helical" evidence="10">
    <location>
        <begin position="32"/>
        <end position="53"/>
    </location>
</feature>
<feature type="transmembrane region" description="Helical" evidence="10">
    <location>
        <begin position="233"/>
        <end position="254"/>
    </location>
</feature>
<dbReference type="RefSeq" id="WP_169660572.1">
    <property type="nucleotide sequence ID" value="NZ_JABANE010000156.1"/>
</dbReference>